<feature type="compositionally biased region" description="Polar residues" evidence="2">
    <location>
        <begin position="552"/>
        <end position="561"/>
    </location>
</feature>
<keyword evidence="4" id="KW-1185">Reference proteome</keyword>
<dbReference type="AlphaFoldDB" id="A0A8H3ISF9"/>
<feature type="compositionally biased region" description="Polar residues" evidence="2">
    <location>
        <begin position="7"/>
        <end position="29"/>
    </location>
</feature>
<dbReference type="PANTHER" id="PTHR16127">
    <property type="entry name" value="TAXILIN"/>
    <property type="match status" value="1"/>
</dbReference>
<sequence length="561" mass="63110">MAGHASQVPTAPASSRHSPAANNNPSSDYINGHGTLPDPPVPSAAPAASTGKKGKSKKTMDPNETGKLLAAKINQLELDAAGEKDQEADIGGYNFTQESKETILASMKEHDLPQDMIAEVARALDAGPEATRSGQGLPSLKTIETLVAKFSLHIPNLNLARAHENLFARPLPMNSMDRQKLTEVPPGLIADIEREVKKATRDLSNLLTGMETPLSRLEEVQKRYTGLLAEMKRMERDNTKNKKRADLLQKEKDQGRSELSKTNSMKEKLEKLCRELQRDNKKLKDEQKKIEDSEKRSRDEFSDQTSNLYWAIEDTMEQTENPEGQKTNVEQDEMFRQKFKSFAEQYELRELHFHSLMRTKECEVQLSLARAEEQRKRAEEEIKKSRTLNSQVEETLNNSNELFLTFRKEMEEMSKKTKRLEKENLNLTRKHDLTNRNILEMAEERTKVNKEMETLRKKNNTLESVIRAMQDQGRAPAGAGALDGDEEGTESDYEEDDYDEEEGSEEGEYDDDTEEEALQAQVGTLPTFGPVPPPPPSSQAQLNGKVNGDINGANNAKSIVV</sequence>
<evidence type="ECO:0000313" key="4">
    <source>
        <dbReference type="Proteomes" id="UP000664534"/>
    </source>
</evidence>
<gene>
    <name evidence="3" type="ORF">IMSHALPRED_006173</name>
</gene>
<dbReference type="Pfam" id="PF09728">
    <property type="entry name" value="Taxilin"/>
    <property type="match status" value="1"/>
</dbReference>
<name>A0A8H3ISF9_9LECA</name>
<protein>
    <submittedName>
        <fullName evidence="3">Uncharacterized protein</fullName>
    </submittedName>
</protein>
<evidence type="ECO:0000256" key="2">
    <source>
        <dbReference type="SAM" id="MobiDB-lite"/>
    </source>
</evidence>
<comment type="caution">
    <text evidence="3">The sequence shown here is derived from an EMBL/GenBank/DDBJ whole genome shotgun (WGS) entry which is preliminary data.</text>
</comment>
<reference evidence="3" key="1">
    <citation type="submission" date="2021-03" db="EMBL/GenBank/DDBJ databases">
        <authorList>
            <person name="Tagirdzhanova G."/>
        </authorList>
    </citation>
    <scope>NUCLEOTIDE SEQUENCE</scope>
</reference>
<dbReference type="InterPro" id="IPR026183">
    <property type="entry name" value="Taxilin_fam"/>
</dbReference>
<organism evidence="3 4">
    <name type="scientific">Imshaugia aleurites</name>
    <dbReference type="NCBI Taxonomy" id="172621"/>
    <lineage>
        <taxon>Eukaryota</taxon>
        <taxon>Fungi</taxon>
        <taxon>Dikarya</taxon>
        <taxon>Ascomycota</taxon>
        <taxon>Pezizomycotina</taxon>
        <taxon>Lecanoromycetes</taxon>
        <taxon>OSLEUM clade</taxon>
        <taxon>Lecanoromycetidae</taxon>
        <taxon>Lecanorales</taxon>
        <taxon>Lecanorineae</taxon>
        <taxon>Parmeliaceae</taxon>
        <taxon>Imshaugia</taxon>
    </lineage>
</organism>
<proteinExistence type="inferred from homology"/>
<dbReference type="OrthoDB" id="425555at2759"/>
<comment type="similarity">
    <text evidence="1">Belongs to the taxilin family.</text>
</comment>
<feature type="region of interest" description="Disordered" evidence="2">
    <location>
        <begin position="1"/>
        <end position="63"/>
    </location>
</feature>
<feature type="region of interest" description="Disordered" evidence="2">
    <location>
        <begin position="471"/>
        <end position="561"/>
    </location>
</feature>
<dbReference type="GO" id="GO:0019905">
    <property type="term" value="F:syntaxin binding"/>
    <property type="evidence" value="ECO:0007669"/>
    <property type="project" value="InterPro"/>
</dbReference>
<dbReference type="Proteomes" id="UP000664534">
    <property type="component" value="Unassembled WGS sequence"/>
</dbReference>
<accession>A0A8H3ISF9</accession>
<dbReference type="PANTHER" id="PTHR16127:SF13">
    <property type="entry name" value="GH01188P"/>
    <property type="match status" value="1"/>
</dbReference>
<evidence type="ECO:0000313" key="3">
    <source>
        <dbReference type="EMBL" id="CAF9924384.1"/>
    </source>
</evidence>
<feature type="region of interest" description="Disordered" evidence="2">
    <location>
        <begin position="231"/>
        <end position="303"/>
    </location>
</feature>
<evidence type="ECO:0000256" key="1">
    <source>
        <dbReference type="ARBA" id="ARBA00009550"/>
    </source>
</evidence>
<feature type="compositionally biased region" description="Acidic residues" evidence="2">
    <location>
        <begin position="483"/>
        <end position="517"/>
    </location>
</feature>
<dbReference type="EMBL" id="CAJPDT010000036">
    <property type="protein sequence ID" value="CAF9924384.1"/>
    <property type="molecule type" value="Genomic_DNA"/>
</dbReference>
<feature type="compositionally biased region" description="Basic and acidic residues" evidence="2">
    <location>
        <begin position="231"/>
        <end position="301"/>
    </location>
</feature>